<dbReference type="Gene3D" id="3.40.30.10">
    <property type="entry name" value="Glutaredoxin"/>
    <property type="match status" value="1"/>
</dbReference>
<keyword evidence="3" id="KW-0560">Oxidoreductase</keyword>
<sequence>MLCAKKRSKLCCVWILGIGYCKPLLHPHANLSLNDKTEAGQFYWSGTGSNKEIKEVACTMFKAEFPIFDKIEVNGKTAAPLYKFLKTQKGGIFGNGIKWNFTKFLVAKMERLRRDMYPPLHLKDKEDVRDCHSVGGRSDRSICAAGTLGGARSYISPGADYGTGQSQDRKRPFLDDGDRRVADVCRDLHDLALRGVGHRGISVSGDPVSRDSHQGLRSALFVVDRC</sequence>
<dbReference type="GO" id="GO:0005829">
    <property type="term" value="C:cytosol"/>
    <property type="evidence" value="ECO:0007669"/>
    <property type="project" value="TreeGrafter"/>
</dbReference>
<gene>
    <name evidence="4" type="ORF">CB5_LOCUS6676</name>
</gene>
<evidence type="ECO:0000313" key="4">
    <source>
        <dbReference type="EMBL" id="CAD1823465.1"/>
    </source>
</evidence>
<evidence type="ECO:0000256" key="1">
    <source>
        <dbReference type="ARBA" id="ARBA00006926"/>
    </source>
</evidence>
<comment type="similarity">
    <text evidence="1">Belongs to the glutathione peroxidase family.</text>
</comment>
<dbReference type="PANTHER" id="PTHR11592:SF78">
    <property type="entry name" value="GLUTATHIONE PEROXIDASE"/>
    <property type="match status" value="1"/>
</dbReference>
<dbReference type="PANTHER" id="PTHR11592">
    <property type="entry name" value="GLUTATHIONE PEROXIDASE"/>
    <property type="match status" value="1"/>
</dbReference>
<proteinExistence type="inferred from homology"/>
<dbReference type="GO" id="GO:0004601">
    <property type="term" value="F:peroxidase activity"/>
    <property type="evidence" value="ECO:0007669"/>
    <property type="project" value="UniProtKB-KW"/>
</dbReference>
<dbReference type="GO" id="GO:0006979">
    <property type="term" value="P:response to oxidative stress"/>
    <property type="evidence" value="ECO:0007669"/>
    <property type="project" value="InterPro"/>
</dbReference>
<evidence type="ECO:0000256" key="2">
    <source>
        <dbReference type="ARBA" id="ARBA00022559"/>
    </source>
</evidence>
<evidence type="ECO:0008006" key="5">
    <source>
        <dbReference type="Google" id="ProtNLM"/>
    </source>
</evidence>
<organism evidence="4">
    <name type="scientific">Ananas comosus var. bracteatus</name>
    <name type="common">red pineapple</name>
    <dbReference type="NCBI Taxonomy" id="296719"/>
    <lineage>
        <taxon>Eukaryota</taxon>
        <taxon>Viridiplantae</taxon>
        <taxon>Streptophyta</taxon>
        <taxon>Embryophyta</taxon>
        <taxon>Tracheophyta</taxon>
        <taxon>Spermatophyta</taxon>
        <taxon>Magnoliopsida</taxon>
        <taxon>Liliopsida</taxon>
        <taxon>Poales</taxon>
        <taxon>Bromeliaceae</taxon>
        <taxon>Bromelioideae</taxon>
        <taxon>Ananas</taxon>
    </lineage>
</organism>
<name>A0A6V7NY20_ANACO</name>
<protein>
    <recommendedName>
        <fullName evidence="5">Glutathione peroxidase</fullName>
    </recommendedName>
</protein>
<dbReference type="AlphaFoldDB" id="A0A6V7NY20"/>
<dbReference type="SUPFAM" id="SSF52833">
    <property type="entry name" value="Thioredoxin-like"/>
    <property type="match status" value="1"/>
</dbReference>
<dbReference type="InterPro" id="IPR000889">
    <property type="entry name" value="Glutathione_peroxidase"/>
</dbReference>
<dbReference type="InterPro" id="IPR036249">
    <property type="entry name" value="Thioredoxin-like_sf"/>
</dbReference>
<dbReference type="EMBL" id="LR862143">
    <property type="protein sequence ID" value="CAD1823465.1"/>
    <property type="molecule type" value="Genomic_DNA"/>
</dbReference>
<dbReference type="PROSITE" id="PS51355">
    <property type="entry name" value="GLUTATHIONE_PEROXID_3"/>
    <property type="match status" value="1"/>
</dbReference>
<reference evidence="4" key="1">
    <citation type="submission" date="2020-07" db="EMBL/GenBank/DDBJ databases">
        <authorList>
            <person name="Lin J."/>
        </authorList>
    </citation>
    <scope>NUCLEOTIDE SEQUENCE</scope>
</reference>
<dbReference type="Pfam" id="PF00255">
    <property type="entry name" value="GSHPx"/>
    <property type="match status" value="1"/>
</dbReference>
<evidence type="ECO:0000256" key="3">
    <source>
        <dbReference type="ARBA" id="ARBA00023002"/>
    </source>
</evidence>
<accession>A0A6V7NY20</accession>
<keyword evidence="2" id="KW-0575">Peroxidase</keyword>